<evidence type="ECO:0000313" key="2">
    <source>
        <dbReference type="Proteomes" id="UP000651057"/>
    </source>
</evidence>
<dbReference type="Proteomes" id="UP000651057">
    <property type="component" value="Unassembled WGS sequence"/>
</dbReference>
<sequence>MNRSVIIFGSENNYRVDYLMPKKDAPWENAYITGTTMDFEKALKMSIIAIEKSGAWREKEDTI</sequence>
<accession>A0A936ZWB3</accession>
<gene>
    <name evidence="1" type="ORF">JJQ60_18225</name>
</gene>
<dbReference type="RefSeq" id="WP_201923607.1">
    <property type="nucleotide sequence ID" value="NZ_BAABAX010000002.1"/>
</dbReference>
<comment type="caution">
    <text evidence="1">The sequence shown here is derived from an EMBL/GenBank/DDBJ whole genome shotgun (WGS) entry which is preliminary data.</text>
</comment>
<keyword evidence="2" id="KW-1185">Reference proteome</keyword>
<organism evidence="1 2">
    <name type="scientific">Aquimarina mytili</name>
    <dbReference type="NCBI Taxonomy" id="874423"/>
    <lineage>
        <taxon>Bacteria</taxon>
        <taxon>Pseudomonadati</taxon>
        <taxon>Bacteroidota</taxon>
        <taxon>Flavobacteriia</taxon>
        <taxon>Flavobacteriales</taxon>
        <taxon>Flavobacteriaceae</taxon>
        <taxon>Aquimarina</taxon>
    </lineage>
</organism>
<dbReference type="EMBL" id="JAERQJ010000008">
    <property type="protein sequence ID" value="MBL0685477.1"/>
    <property type="molecule type" value="Genomic_DNA"/>
</dbReference>
<name>A0A936ZWB3_9FLAO</name>
<reference evidence="1" key="1">
    <citation type="submission" date="2021-01" db="EMBL/GenBank/DDBJ databases">
        <authorList>
            <person name="Zhong Y.L."/>
        </authorList>
    </citation>
    <scope>NUCLEOTIDE SEQUENCE</scope>
    <source>
        <strain evidence="1">KCTC 23302</strain>
    </source>
</reference>
<evidence type="ECO:0000313" key="1">
    <source>
        <dbReference type="EMBL" id="MBL0685477.1"/>
    </source>
</evidence>
<proteinExistence type="predicted"/>
<dbReference type="AlphaFoldDB" id="A0A936ZWB3"/>
<protein>
    <submittedName>
        <fullName evidence="1">Uncharacterized protein</fullName>
    </submittedName>
</protein>